<dbReference type="STRING" id="1763537.ULVI_09510"/>
<keyword evidence="2" id="KW-1185">Reference proteome</keyword>
<evidence type="ECO:0000313" key="1">
    <source>
        <dbReference type="EMBL" id="OAB78807.1"/>
    </source>
</evidence>
<dbReference type="EMBL" id="LRXL01000037">
    <property type="protein sequence ID" value="OAB78807.1"/>
    <property type="molecule type" value="Genomic_DNA"/>
</dbReference>
<sequence>MFTSLVNNTPTEQIIEPLTTLFATKKSKKKVQQIIGFSTALIGLQSTHKFLNKMEVISETASEEKENLGDIKHQNKEEKEQLFPKLSEENATIALDSFANKPQTELTEEGMIVQNAGLILVHPFLKPLFQKLEFLSTPSEEKKISIIPSKIDEAVHTLHYLACREEHAYEHVLRFEKYLCNVPSEFPINRHVTLTLAQKDACDELLTAVLTHWRNLKSNSVALLRNEFLMREGKLNKNNDQHQLYIERKTQDILIDTLPWTISMSKLPWNKELLHTTW</sequence>
<dbReference type="Pfam" id="PF19268">
    <property type="entry name" value="CIS_TMP"/>
    <property type="match status" value="1"/>
</dbReference>
<gene>
    <name evidence="1" type="ORF">ULVI_09510</name>
</gene>
<reference evidence="1 2" key="1">
    <citation type="submission" date="2016-02" db="EMBL/GenBank/DDBJ databases">
        <title>Ulvibacter sp. LPB0005, isolated from Thais luteostoma.</title>
        <authorList>
            <person name="Shin S.-K."/>
            <person name="Yi H."/>
        </authorList>
    </citation>
    <scope>NUCLEOTIDE SEQUENCE [LARGE SCALE GENOMIC DNA]</scope>
    <source>
        <strain evidence="1 2">LPB0005</strain>
    </source>
</reference>
<accession>A0A167HNV4</accession>
<protein>
    <submittedName>
        <fullName evidence="1">Uncharacterized protein</fullName>
    </submittedName>
</protein>
<comment type="caution">
    <text evidence="1">The sequence shown here is derived from an EMBL/GenBank/DDBJ whole genome shotgun (WGS) entry which is preliminary data.</text>
</comment>
<dbReference type="AlphaFoldDB" id="A0A167HNV4"/>
<name>A0A167HNV4_9FLAO</name>
<evidence type="ECO:0000313" key="2">
    <source>
        <dbReference type="Proteomes" id="UP000077013"/>
    </source>
</evidence>
<organism evidence="1 2">
    <name type="scientific">Cochleicola gelatinilyticus</name>
    <dbReference type="NCBI Taxonomy" id="1763537"/>
    <lineage>
        <taxon>Bacteria</taxon>
        <taxon>Pseudomonadati</taxon>
        <taxon>Bacteroidota</taxon>
        <taxon>Flavobacteriia</taxon>
        <taxon>Flavobacteriales</taxon>
        <taxon>Flavobacteriaceae</taxon>
        <taxon>Cochleicola</taxon>
    </lineage>
</organism>
<dbReference type="InterPro" id="IPR045538">
    <property type="entry name" value="CIS_TMP"/>
</dbReference>
<dbReference type="Proteomes" id="UP000077013">
    <property type="component" value="Unassembled WGS sequence"/>
</dbReference>
<dbReference type="OrthoDB" id="1488184at2"/>
<proteinExistence type="predicted"/>